<dbReference type="GO" id="GO:0005737">
    <property type="term" value="C:cytoplasm"/>
    <property type="evidence" value="ECO:0007669"/>
    <property type="project" value="UniProtKB-SubCell"/>
</dbReference>
<evidence type="ECO:0000256" key="10">
    <source>
        <dbReference type="ARBA" id="ARBA00022840"/>
    </source>
</evidence>
<evidence type="ECO:0000259" key="19">
    <source>
        <dbReference type="Pfam" id="PF02875"/>
    </source>
</evidence>
<evidence type="ECO:0000256" key="4">
    <source>
        <dbReference type="ARBA" id="ARBA00010416"/>
    </source>
</evidence>
<keyword evidence="17 18" id="KW-0132">Cell division</keyword>
<dbReference type="Gene3D" id="3.40.50.720">
    <property type="entry name" value="NAD(P)-binding Rossmann-like Domain"/>
    <property type="match status" value="1"/>
</dbReference>
<evidence type="ECO:0000313" key="21">
    <source>
        <dbReference type="EMBL" id="CRZ34647.1"/>
    </source>
</evidence>
<evidence type="ECO:0000256" key="14">
    <source>
        <dbReference type="ARBA" id="ARBA00030398"/>
    </source>
</evidence>
<proteinExistence type="inferred from homology"/>
<accession>A0A0H5SGM0</accession>
<dbReference type="AlphaFoldDB" id="A0A0H5SGM0"/>
<dbReference type="Gene3D" id="3.90.190.20">
    <property type="entry name" value="Mur ligase, C-terminal domain"/>
    <property type="match status" value="1"/>
</dbReference>
<dbReference type="GO" id="GO:0005524">
    <property type="term" value="F:ATP binding"/>
    <property type="evidence" value="ECO:0007669"/>
    <property type="project" value="UniProtKB-UniRule"/>
</dbReference>
<dbReference type="InterPro" id="IPR036615">
    <property type="entry name" value="Mur_ligase_C_dom_sf"/>
</dbReference>
<keyword evidence="22" id="KW-1185">Reference proteome</keyword>
<dbReference type="Pfam" id="PF08245">
    <property type="entry name" value="Mur_ligase_M"/>
    <property type="match status" value="1"/>
</dbReference>
<gene>
    <name evidence="17 21" type="primary">murD</name>
    <name evidence="21" type="ORF">HHT355_1446</name>
</gene>
<dbReference type="SUPFAM" id="SSF51984">
    <property type="entry name" value="MurCD N-terminal domain"/>
    <property type="match status" value="1"/>
</dbReference>
<protein>
    <recommendedName>
        <fullName evidence="6 17">UDP-N-acetylmuramoylalanine--D-glutamate ligase</fullName>
        <ecNumber evidence="5 17">6.3.2.9</ecNumber>
    </recommendedName>
    <alternativeName>
        <fullName evidence="15 17">D-glutamic acid-adding enzyme</fullName>
    </alternativeName>
    <alternativeName>
        <fullName evidence="14 17">UDP-N-acetylmuramoyl-L-alanyl-D-glutamate synthetase</fullName>
    </alternativeName>
</protein>
<dbReference type="Proteomes" id="UP000236497">
    <property type="component" value="Unassembled WGS sequence"/>
</dbReference>
<evidence type="ECO:0000313" key="22">
    <source>
        <dbReference type="Proteomes" id="UP000236497"/>
    </source>
</evidence>
<evidence type="ECO:0000256" key="13">
    <source>
        <dbReference type="ARBA" id="ARBA00023316"/>
    </source>
</evidence>
<dbReference type="GO" id="GO:0008764">
    <property type="term" value="F:UDP-N-acetylmuramoylalanine-D-glutamate ligase activity"/>
    <property type="evidence" value="ECO:0007669"/>
    <property type="project" value="UniProtKB-UniRule"/>
</dbReference>
<dbReference type="Pfam" id="PF02875">
    <property type="entry name" value="Mur_ligase_C"/>
    <property type="match status" value="1"/>
</dbReference>
<dbReference type="EMBL" id="CVTD020000016">
    <property type="protein sequence ID" value="CRZ34647.1"/>
    <property type="molecule type" value="Genomic_DNA"/>
</dbReference>
<dbReference type="InterPro" id="IPR036565">
    <property type="entry name" value="Mur-like_cat_sf"/>
</dbReference>
<keyword evidence="10 17" id="KW-0067">ATP-binding</keyword>
<dbReference type="GO" id="GO:0051301">
    <property type="term" value="P:cell division"/>
    <property type="evidence" value="ECO:0007669"/>
    <property type="project" value="UniProtKB-KW"/>
</dbReference>
<keyword evidence="17 18" id="KW-0131">Cell cycle</keyword>
<dbReference type="Pfam" id="PF21799">
    <property type="entry name" value="MurD-like_N"/>
    <property type="match status" value="1"/>
</dbReference>
<dbReference type="EC" id="6.3.2.9" evidence="5 17"/>
<comment type="similarity">
    <text evidence="4 17">Belongs to the MurCDEF family.</text>
</comment>
<evidence type="ECO:0000256" key="11">
    <source>
        <dbReference type="ARBA" id="ARBA00022960"/>
    </source>
</evidence>
<evidence type="ECO:0000256" key="5">
    <source>
        <dbReference type="ARBA" id="ARBA00012212"/>
    </source>
</evidence>
<keyword evidence="11 17" id="KW-0133">Cell shape</keyword>
<dbReference type="GO" id="GO:0009252">
    <property type="term" value="P:peptidoglycan biosynthetic process"/>
    <property type="evidence" value="ECO:0007669"/>
    <property type="project" value="UniProtKB-UniRule"/>
</dbReference>
<evidence type="ECO:0000259" key="20">
    <source>
        <dbReference type="Pfam" id="PF08245"/>
    </source>
</evidence>
<evidence type="ECO:0000256" key="15">
    <source>
        <dbReference type="ARBA" id="ARBA00032324"/>
    </source>
</evidence>
<organism evidence="21 22">
    <name type="scientific">Herbinix hemicellulosilytica</name>
    <dbReference type="NCBI Taxonomy" id="1564487"/>
    <lineage>
        <taxon>Bacteria</taxon>
        <taxon>Bacillati</taxon>
        <taxon>Bacillota</taxon>
        <taxon>Clostridia</taxon>
        <taxon>Lachnospirales</taxon>
        <taxon>Lachnospiraceae</taxon>
        <taxon>Herbinix</taxon>
    </lineage>
</organism>
<keyword evidence="13 17" id="KW-0961">Cell wall biogenesis/degradation</keyword>
<evidence type="ECO:0000256" key="3">
    <source>
        <dbReference type="ARBA" id="ARBA00004752"/>
    </source>
</evidence>
<keyword evidence="9 17" id="KW-0547">Nucleotide-binding</keyword>
<dbReference type="NCBIfam" id="TIGR01087">
    <property type="entry name" value="murD"/>
    <property type="match status" value="1"/>
</dbReference>
<evidence type="ECO:0000256" key="8">
    <source>
        <dbReference type="ARBA" id="ARBA00022598"/>
    </source>
</evidence>
<evidence type="ECO:0000256" key="6">
    <source>
        <dbReference type="ARBA" id="ARBA00015655"/>
    </source>
</evidence>
<evidence type="ECO:0000256" key="17">
    <source>
        <dbReference type="HAMAP-Rule" id="MF_00639"/>
    </source>
</evidence>
<comment type="catalytic activity">
    <reaction evidence="16 17 18">
        <text>UDP-N-acetyl-alpha-D-muramoyl-L-alanine + D-glutamate + ATP = UDP-N-acetyl-alpha-D-muramoyl-L-alanyl-D-glutamate + ADP + phosphate + H(+)</text>
        <dbReference type="Rhea" id="RHEA:16429"/>
        <dbReference type="ChEBI" id="CHEBI:15378"/>
        <dbReference type="ChEBI" id="CHEBI:29986"/>
        <dbReference type="ChEBI" id="CHEBI:30616"/>
        <dbReference type="ChEBI" id="CHEBI:43474"/>
        <dbReference type="ChEBI" id="CHEBI:83898"/>
        <dbReference type="ChEBI" id="CHEBI:83900"/>
        <dbReference type="ChEBI" id="CHEBI:456216"/>
        <dbReference type="EC" id="6.3.2.9"/>
    </reaction>
</comment>
<feature type="domain" description="Mur ligase central" evidence="20">
    <location>
        <begin position="114"/>
        <end position="291"/>
    </location>
</feature>
<dbReference type="RefSeq" id="WP_103202762.1">
    <property type="nucleotide sequence ID" value="NZ_CVTD020000016.1"/>
</dbReference>
<dbReference type="SUPFAM" id="SSF53623">
    <property type="entry name" value="MurD-like peptide ligases, catalytic domain"/>
    <property type="match status" value="1"/>
</dbReference>
<name>A0A0H5SGM0_HERHM</name>
<dbReference type="GO" id="GO:0071555">
    <property type="term" value="P:cell wall organization"/>
    <property type="evidence" value="ECO:0007669"/>
    <property type="project" value="UniProtKB-KW"/>
</dbReference>
<keyword evidence="7 17" id="KW-0963">Cytoplasm</keyword>
<evidence type="ECO:0000256" key="12">
    <source>
        <dbReference type="ARBA" id="ARBA00022984"/>
    </source>
</evidence>
<reference evidence="21 22" key="1">
    <citation type="submission" date="2015-06" db="EMBL/GenBank/DDBJ databases">
        <authorList>
            <person name="Wibberg Daniel"/>
        </authorList>
    </citation>
    <scope>NUCLEOTIDE SEQUENCE [LARGE SCALE GENOMIC DNA]</scope>
    <source>
        <strain evidence="21 22">T3/55T</strain>
    </source>
</reference>
<comment type="subcellular location">
    <subcellularLocation>
        <location evidence="2 17 18">Cytoplasm</location>
    </subcellularLocation>
</comment>
<dbReference type="Gene3D" id="3.40.1190.10">
    <property type="entry name" value="Mur-like, catalytic domain"/>
    <property type="match status" value="1"/>
</dbReference>
<keyword evidence="8 17" id="KW-0436">Ligase</keyword>
<dbReference type="InterPro" id="IPR005762">
    <property type="entry name" value="MurD"/>
</dbReference>
<feature type="binding site" evidence="17">
    <location>
        <begin position="116"/>
        <end position="122"/>
    </location>
    <ligand>
        <name>ATP</name>
        <dbReference type="ChEBI" id="CHEBI:30616"/>
    </ligand>
</feature>
<dbReference type="GO" id="GO:0008360">
    <property type="term" value="P:regulation of cell shape"/>
    <property type="evidence" value="ECO:0007669"/>
    <property type="project" value="UniProtKB-KW"/>
</dbReference>
<feature type="domain" description="Mur ligase C-terminal" evidence="19">
    <location>
        <begin position="314"/>
        <end position="428"/>
    </location>
</feature>
<keyword evidence="12 17" id="KW-0573">Peptidoglycan synthesis</keyword>
<dbReference type="SUPFAM" id="SSF53244">
    <property type="entry name" value="MurD-like peptide ligases, peptide-binding domain"/>
    <property type="match status" value="1"/>
</dbReference>
<dbReference type="UniPathway" id="UPA00219"/>
<dbReference type="InterPro" id="IPR013221">
    <property type="entry name" value="Mur_ligase_cen"/>
</dbReference>
<evidence type="ECO:0000256" key="7">
    <source>
        <dbReference type="ARBA" id="ARBA00022490"/>
    </source>
</evidence>
<evidence type="ECO:0000256" key="16">
    <source>
        <dbReference type="ARBA" id="ARBA00047632"/>
    </source>
</evidence>
<evidence type="ECO:0000256" key="9">
    <source>
        <dbReference type="ARBA" id="ARBA00022741"/>
    </source>
</evidence>
<evidence type="ECO:0000256" key="1">
    <source>
        <dbReference type="ARBA" id="ARBA00002734"/>
    </source>
</evidence>
<evidence type="ECO:0000256" key="18">
    <source>
        <dbReference type="RuleBase" id="RU003664"/>
    </source>
</evidence>
<dbReference type="PANTHER" id="PTHR43692:SF1">
    <property type="entry name" value="UDP-N-ACETYLMURAMOYLALANINE--D-GLUTAMATE LIGASE"/>
    <property type="match status" value="1"/>
</dbReference>
<dbReference type="PANTHER" id="PTHR43692">
    <property type="entry name" value="UDP-N-ACETYLMURAMOYLALANINE--D-GLUTAMATE LIGASE"/>
    <property type="match status" value="1"/>
</dbReference>
<comment type="function">
    <text evidence="1 17 18">Cell wall formation. Catalyzes the addition of glutamate to the nucleotide precursor UDP-N-acetylmuramoyl-L-alanine (UMA).</text>
</comment>
<comment type="pathway">
    <text evidence="3 17 18">Cell wall biogenesis; peptidoglycan biosynthesis.</text>
</comment>
<evidence type="ECO:0000256" key="2">
    <source>
        <dbReference type="ARBA" id="ARBA00004496"/>
    </source>
</evidence>
<dbReference type="InterPro" id="IPR004101">
    <property type="entry name" value="Mur_ligase_C"/>
</dbReference>
<dbReference type="OrthoDB" id="9809796at2"/>
<sequence length="453" mass="50652">MNLKGKQVLVFGAARSGISAVKLLQKSEAAVLLYEERKDFDITNFYGKIDTEKNFRAYLGDFPSYLLDEIDLMIISPGITLEHPFVKKVQERKIPIWGELELAYRYAKGKIIGITGTNGKTTTTSLTGEVIKTYYNEVFVAGNIGNPYSDIAPDTTDKSVTVLEVSSFQLETVHEFHPHISVILNITPDHLDRHHTMENYVSLKANIAKNQDKNDLCILNYEDEYTREIGSRIKTQVLYFSSERKLKKGLYLDGDDIVYCKNGYIEKIINVNELKILGKHNYENVMACLGIGLAMGVPVELIKKAVTSFTGVEHRIEYVDTINGVKYYNDSKATNPDAAIKAVKAMKSSTILIAGGYDKGVDFDSLIQSFEGRIKTLVLLGQTAKKIADTAVKYGFSDIITVKDLKEAVSVSAKIAKYGDAVLLSPACASWGMFDNFEQRGTMFKEYVKELRK</sequence>
<dbReference type="HAMAP" id="MF_00639">
    <property type="entry name" value="MurD"/>
    <property type="match status" value="1"/>
</dbReference>